<proteinExistence type="inferred from homology"/>
<keyword evidence="2" id="KW-0521">NADP</keyword>
<accession>A0A2N1J0U7</accession>
<evidence type="ECO:0000313" key="5">
    <source>
        <dbReference type="Proteomes" id="UP000233248"/>
    </source>
</evidence>
<organism evidence="4 5">
    <name type="scientific">Malaciobacter halophilus</name>
    <dbReference type="NCBI Taxonomy" id="197482"/>
    <lineage>
        <taxon>Bacteria</taxon>
        <taxon>Pseudomonadati</taxon>
        <taxon>Campylobacterota</taxon>
        <taxon>Epsilonproteobacteria</taxon>
        <taxon>Campylobacterales</taxon>
        <taxon>Arcobacteraceae</taxon>
        <taxon>Malaciobacter</taxon>
    </lineage>
</organism>
<dbReference type="PANTHER" id="PTHR43391">
    <property type="entry name" value="RETINOL DEHYDROGENASE-RELATED"/>
    <property type="match status" value="1"/>
</dbReference>
<dbReference type="Pfam" id="PF00106">
    <property type="entry name" value="adh_short"/>
    <property type="match status" value="1"/>
</dbReference>
<evidence type="ECO:0000313" key="4">
    <source>
        <dbReference type="EMBL" id="PKI80187.1"/>
    </source>
</evidence>
<comment type="caution">
    <text evidence="4">The sequence shown here is derived from an EMBL/GenBank/DDBJ whole genome shotgun (WGS) entry which is preliminary data.</text>
</comment>
<sequence length="251" mass="28806">MSKKIWIIGASSGIGLELVKIWLEKGYSVIVSARSATKSKELIKLMMRYTYKLTLVNMDVSSESSIKDSLEKIKSQEHEIDMLFYNAAVYNSFDLENWSIKDFEEMTNINYLGAIRVIAILKDFFKTQKACKWIFNCSLSSDFGLPYGGAYSASKAALVNVLQSLYPELEKINIKLQIINHGFVNTRLTKKNDFEMPQLLQPFDAAKIIALEIEKNKNFEIRFPFKLGLFLKLLKILPYFISLAITKRLLK</sequence>
<keyword evidence="3" id="KW-0560">Oxidoreductase</keyword>
<comment type="similarity">
    <text evidence="1">Belongs to the short-chain dehydrogenases/reductases (SDR) family.</text>
</comment>
<dbReference type="GO" id="GO:0005829">
    <property type="term" value="C:cytosol"/>
    <property type="evidence" value="ECO:0007669"/>
    <property type="project" value="TreeGrafter"/>
</dbReference>
<evidence type="ECO:0000256" key="3">
    <source>
        <dbReference type="ARBA" id="ARBA00023002"/>
    </source>
</evidence>
<dbReference type="Proteomes" id="UP000233248">
    <property type="component" value="Unassembled WGS sequence"/>
</dbReference>
<dbReference type="KEGG" id="ahs:AHALO_0626"/>
<dbReference type="InterPro" id="IPR036291">
    <property type="entry name" value="NAD(P)-bd_dom_sf"/>
</dbReference>
<dbReference type="GO" id="GO:0016491">
    <property type="term" value="F:oxidoreductase activity"/>
    <property type="evidence" value="ECO:0007669"/>
    <property type="project" value="UniProtKB-KW"/>
</dbReference>
<dbReference type="RefSeq" id="WP_101185427.1">
    <property type="nucleotide sequence ID" value="NZ_CP031218.1"/>
</dbReference>
<protein>
    <submittedName>
        <fullName evidence="4">Short-chain dehydrogenase</fullName>
    </submittedName>
</protein>
<dbReference type="EMBL" id="NXIF01000040">
    <property type="protein sequence ID" value="PKI80187.1"/>
    <property type="molecule type" value="Genomic_DNA"/>
</dbReference>
<name>A0A2N1J0U7_9BACT</name>
<gene>
    <name evidence="4" type="ORF">CP960_10545</name>
</gene>
<keyword evidence="5" id="KW-1185">Reference proteome</keyword>
<dbReference type="PRINTS" id="PR00081">
    <property type="entry name" value="GDHRDH"/>
</dbReference>
<dbReference type="InterPro" id="IPR002347">
    <property type="entry name" value="SDR_fam"/>
</dbReference>
<dbReference type="SUPFAM" id="SSF51735">
    <property type="entry name" value="NAD(P)-binding Rossmann-fold domains"/>
    <property type="match status" value="1"/>
</dbReference>
<dbReference type="Gene3D" id="3.40.50.720">
    <property type="entry name" value="NAD(P)-binding Rossmann-like Domain"/>
    <property type="match status" value="1"/>
</dbReference>
<dbReference type="PANTHER" id="PTHR43391:SF14">
    <property type="entry name" value="DEHYDROGENASE_REDUCTASE SDR FAMILY PROTEIN 7-LIKE"/>
    <property type="match status" value="1"/>
</dbReference>
<evidence type="ECO:0000256" key="2">
    <source>
        <dbReference type="ARBA" id="ARBA00022857"/>
    </source>
</evidence>
<dbReference type="AlphaFoldDB" id="A0A2N1J0U7"/>
<evidence type="ECO:0000256" key="1">
    <source>
        <dbReference type="ARBA" id="ARBA00006484"/>
    </source>
</evidence>
<dbReference type="OrthoDB" id="658698at2"/>
<reference evidence="4 5" key="1">
    <citation type="submission" date="2017-09" db="EMBL/GenBank/DDBJ databases">
        <title>Genomics of the genus Arcobacter.</title>
        <authorList>
            <person name="Perez-Cataluna A."/>
            <person name="Figueras M.J."/>
            <person name="Salas-Masso N."/>
        </authorList>
    </citation>
    <scope>NUCLEOTIDE SEQUENCE [LARGE SCALE GENOMIC DNA]</scope>
    <source>
        <strain evidence="4 5">DSM 18005</strain>
    </source>
</reference>